<accession>A0A0G0X224</accession>
<feature type="transmembrane region" description="Helical" evidence="1">
    <location>
        <begin position="118"/>
        <end position="138"/>
    </location>
</feature>
<feature type="transmembrane region" description="Helical" evidence="1">
    <location>
        <begin position="36"/>
        <end position="57"/>
    </location>
</feature>
<name>A0A0G0X224_9BACT</name>
<feature type="transmembrane region" description="Helical" evidence="1">
    <location>
        <begin position="255"/>
        <end position="273"/>
    </location>
</feature>
<reference evidence="2 3" key="1">
    <citation type="journal article" date="2015" name="Nature">
        <title>rRNA introns, odd ribosomes, and small enigmatic genomes across a large radiation of phyla.</title>
        <authorList>
            <person name="Brown C.T."/>
            <person name="Hug L.A."/>
            <person name="Thomas B.C."/>
            <person name="Sharon I."/>
            <person name="Castelle C.J."/>
            <person name="Singh A."/>
            <person name="Wilkins M.J."/>
            <person name="Williams K.H."/>
            <person name="Banfield J.F."/>
        </authorList>
    </citation>
    <scope>NUCLEOTIDE SEQUENCE [LARGE SCALE GENOMIC DNA]</scope>
</reference>
<keyword evidence="1" id="KW-1133">Transmembrane helix</keyword>
<feature type="transmembrane region" description="Helical" evidence="1">
    <location>
        <begin position="93"/>
        <end position="112"/>
    </location>
</feature>
<feature type="transmembrane region" description="Helical" evidence="1">
    <location>
        <begin position="63"/>
        <end position="81"/>
    </location>
</feature>
<proteinExistence type="predicted"/>
<dbReference type="EMBL" id="LCBY01000094">
    <property type="protein sequence ID" value="KKS19084.1"/>
    <property type="molecule type" value="Genomic_DNA"/>
</dbReference>
<dbReference type="Proteomes" id="UP000034371">
    <property type="component" value="Unassembled WGS sequence"/>
</dbReference>
<gene>
    <name evidence="2" type="ORF">UU78_C0094G0007</name>
</gene>
<evidence type="ECO:0008006" key="4">
    <source>
        <dbReference type="Google" id="ProtNLM"/>
    </source>
</evidence>
<sequence>MLWLIAAVSAYLILAVVSLTDKWLLVGPIPSPKTYIFYIGTLQIFALFLIPLTGFVIPGPFQIFLALASGALFVFGLYWFFKGLHLFEPSRIVPAVGGLVPIFSFLFIFIFSGGQEAIALKDFLAFLLLVAGSVLLTWERSQKLSWASIKISLIAAVLIALSFVSAKYVYLEQTFWSGFIWIKAGSFLASMFFLFLFGKEILAEVFKKKEAVARKKTTVVFLLNQGAGAGGNILQNWAIALAPLAYVAFINALQGVQYAFLLILTIFFSLKLPRLFKEEISREIIFQKVIAILIIGGGLAILALNL</sequence>
<feature type="transmembrane region" description="Helical" evidence="1">
    <location>
        <begin position="285"/>
        <end position="304"/>
    </location>
</feature>
<evidence type="ECO:0000256" key="1">
    <source>
        <dbReference type="SAM" id="Phobius"/>
    </source>
</evidence>
<protein>
    <recommendedName>
        <fullName evidence="4">EamA domain-containing protein</fullName>
    </recommendedName>
</protein>
<feature type="transmembrane region" description="Helical" evidence="1">
    <location>
        <begin position="219"/>
        <end position="249"/>
    </location>
</feature>
<feature type="transmembrane region" description="Helical" evidence="1">
    <location>
        <begin position="176"/>
        <end position="198"/>
    </location>
</feature>
<evidence type="ECO:0000313" key="2">
    <source>
        <dbReference type="EMBL" id="KKS19084.1"/>
    </source>
</evidence>
<feature type="transmembrane region" description="Helical" evidence="1">
    <location>
        <begin position="150"/>
        <end position="170"/>
    </location>
</feature>
<organism evidence="2 3">
    <name type="scientific">Candidatus Roizmanbacteria bacterium GW2011_GWC2_41_7</name>
    <dbReference type="NCBI Taxonomy" id="1618487"/>
    <lineage>
        <taxon>Bacteria</taxon>
        <taxon>Candidatus Roizmaniibacteriota</taxon>
    </lineage>
</organism>
<feature type="transmembrane region" description="Helical" evidence="1">
    <location>
        <begin position="6"/>
        <end position="24"/>
    </location>
</feature>
<keyword evidence="1" id="KW-0472">Membrane</keyword>
<comment type="caution">
    <text evidence="2">The sequence shown here is derived from an EMBL/GenBank/DDBJ whole genome shotgun (WGS) entry which is preliminary data.</text>
</comment>
<evidence type="ECO:0000313" key="3">
    <source>
        <dbReference type="Proteomes" id="UP000034371"/>
    </source>
</evidence>
<dbReference type="AlphaFoldDB" id="A0A0G0X224"/>
<keyword evidence="1" id="KW-0812">Transmembrane</keyword>